<comment type="subcellular location">
    <subcellularLocation>
        <location evidence="1">Cell membrane</location>
        <topology evidence="1">Multi-pass membrane protein</topology>
    </subcellularLocation>
</comment>
<feature type="transmembrane region" description="Helical" evidence="6">
    <location>
        <begin position="182"/>
        <end position="201"/>
    </location>
</feature>
<evidence type="ECO:0000256" key="1">
    <source>
        <dbReference type="ARBA" id="ARBA00004651"/>
    </source>
</evidence>
<keyword evidence="5 6" id="KW-0472">Membrane</keyword>
<keyword evidence="8" id="KW-1185">Reference proteome</keyword>
<feature type="transmembrane region" description="Helical" evidence="6">
    <location>
        <begin position="40"/>
        <end position="64"/>
    </location>
</feature>
<protein>
    <submittedName>
        <fullName evidence="7">LysE family translocator</fullName>
    </submittedName>
</protein>
<comment type="caution">
    <text evidence="7">The sequence shown here is derived from an EMBL/GenBank/DDBJ whole genome shotgun (WGS) entry which is preliminary data.</text>
</comment>
<evidence type="ECO:0000256" key="3">
    <source>
        <dbReference type="ARBA" id="ARBA00022692"/>
    </source>
</evidence>
<reference evidence="8" key="1">
    <citation type="journal article" date="2019" name="Int. J. Syst. Evol. Microbiol.">
        <title>The Global Catalogue of Microorganisms (GCM) 10K type strain sequencing project: providing services to taxonomists for standard genome sequencing and annotation.</title>
        <authorList>
            <consortium name="The Broad Institute Genomics Platform"/>
            <consortium name="The Broad Institute Genome Sequencing Center for Infectious Disease"/>
            <person name="Wu L."/>
            <person name="Ma J."/>
        </authorList>
    </citation>
    <scope>NUCLEOTIDE SEQUENCE [LARGE SCALE GENOMIC DNA]</scope>
    <source>
        <strain evidence="8">KCTC 62102</strain>
    </source>
</reference>
<proteinExistence type="predicted"/>
<dbReference type="EMBL" id="JBHRSM010000001">
    <property type="protein sequence ID" value="MFC3084732.1"/>
    <property type="molecule type" value="Genomic_DNA"/>
</dbReference>
<keyword evidence="4 6" id="KW-1133">Transmembrane helix</keyword>
<evidence type="ECO:0000256" key="5">
    <source>
        <dbReference type="ARBA" id="ARBA00023136"/>
    </source>
</evidence>
<evidence type="ECO:0000313" key="8">
    <source>
        <dbReference type="Proteomes" id="UP001595445"/>
    </source>
</evidence>
<dbReference type="RefSeq" id="WP_197642542.1">
    <property type="nucleotide sequence ID" value="NZ_JAEACP010000005.1"/>
</dbReference>
<gene>
    <name evidence="7" type="ORF">ACFOD6_01605</name>
</gene>
<evidence type="ECO:0000313" key="7">
    <source>
        <dbReference type="EMBL" id="MFC3084732.1"/>
    </source>
</evidence>
<feature type="transmembrane region" description="Helical" evidence="6">
    <location>
        <begin position="154"/>
        <end position="176"/>
    </location>
</feature>
<evidence type="ECO:0000256" key="2">
    <source>
        <dbReference type="ARBA" id="ARBA00022475"/>
    </source>
</evidence>
<dbReference type="PANTHER" id="PTHR30086">
    <property type="entry name" value="ARGININE EXPORTER PROTEIN ARGO"/>
    <property type="match status" value="1"/>
</dbReference>
<feature type="transmembrane region" description="Helical" evidence="6">
    <location>
        <begin position="125"/>
        <end position="147"/>
    </location>
</feature>
<organism evidence="7 8">
    <name type="scientific">Tabrizicola soli</name>
    <dbReference type="NCBI Taxonomy" id="2185115"/>
    <lineage>
        <taxon>Bacteria</taxon>
        <taxon>Pseudomonadati</taxon>
        <taxon>Pseudomonadota</taxon>
        <taxon>Alphaproteobacteria</taxon>
        <taxon>Rhodobacterales</taxon>
        <taxon>Paracoccaceae</taxon>
        <taxon>Tabrizicola</taxon>
    </lineage>
</organism>
<dbReference type="Proteomes" id="UP001595445">
    <property type="component" value="Unassembled WGS sequence"/>
</dbReference>
<evidence type="ECO:0000256" key="6">
    <source>
        <dbReference type="SAM" id="Phobius"/>
    </source>
</evidence>
<dbReference type="InterPro" id="IPR001123">
    <property type="entry name" value="LeuE-type"/>
</dbReference>
<keyword evidence="2" id="KW-1003">Cell membrane</keyword>
<name>A0ABV7DQG9_9RHOB</name>
<keyword evidence="3 6" id="KW-0812">Transmembrane</keyword>
<feature type="transmembrane region" description="Helical" evidence="6">
    <location>
        <begin position="71"/>
        <end position="88"/>
    </location>
</feature>
<evidence type="ECO:0000256" key="4">
    <source>
        <dbReference type="ARBA" id="ARBA00022989"/>
    </source>
</evidence>
<accession>A0ABV7DQG9</accession>
<sequence length="203" mass="20856">MGADSLTSFLLAALVLELTPGPNMTWLALLTATAGRRVGLAALTGIALGLALQAVLAVVGVAALMAAWPGLYRVLHLAGVGFLLFLAWESWRDSGDPAHHRPGGGEDGAAGFRRGLVANLLNPKAALFFVTVLPGFLPQAASAGAALALSAVYVALATAVHLVIVLAAGSLGGWLADPAVSVRMHRIQALALVLVAVWLFWRG</sequence>
<dbReference type="PANTHER" id="PTHR30086:SF20">
    <property type="entry name" value="ARGININE EXPORTER PROTEIN ARGO-RELATED"/>
    <property type="match status" value="1"/>
</dbReference>
<dbReference type="Pfam" id="PF01810">
    <property type="entry name" value="LysE"/>
    <property type="match status" value="1"/>
</dbReference>